<proteinExistence type="predicted"/>
<comment type="caution">
    <text evidence="1">The sequence shown here is derived from an EMBL/GenBank/DDBJ whole genome shotgun (WGS) entry which is preliminary data.</text>
</comment>
<sequence length="98" mass="11030">MDCNKMHIAGNGREEDFERGMVTPAGEVQLLPPPSSNDHYIEIAPQKTWSNVLREHSLKSGRKSEVFGRRKKMIIIIRGAEQKQNGGLLEGQQFIQAV</sequence>
<organism evidence="1 2">
    <name type="scientific">Phrynosoma platyrhinos</name>
    <name type="common">Desert horned lizard</name>
    <dbReference type="NCBI Taxonomy" id="52577"/>
    <lineage>
        <taxon>Eukaryota</taxon>
        <taxon>Metazoa</taxon>
        <taxon>Chordata</taxon>
        <taxon>Craniata</taxon>
        <taxon>Vertebrata</taxon>
        <taxon>Euteleostomi</taxon>
        <taxon>Lepidosauria</taxon>
        <taxon>Squamata</taxon>
        <taxon>Bifurcata</taxon>
        <taxon>Unidentata</taxon>
        <taxon>Episquamata</taxon>
        <taxon>Toxicofera</taxon>
        <taxon>Iguania</taxon>
        <taxon>Phrynosomatidae</taxon>
        <taxon>Phrynosomatinae</taxon>
        <taxon>Phrynosoma</taxon>
    </lineage>
</organism>
<accession>A0ABQ7T462</accession>
<protein>
    <submittedName>
        <fullName evidence="1">Uncharacterized protein</fullName>
    </submittedName>
</protein>
<gene>
    <name evidence="1" type="ORF">JD844_007428</name>
</gene>
<name>A0ABQ7T462_PHRPL</name>
<evidence type="ECO:0000313" key="2">
    <source>
        <dbReference type="Proteomes" id="UP000826234"/>
    </source>
</evidence>
<evidence type="ECO:0000313" key="1">
    <source>
        <dbReference type="EMBL" id="KAH0624083.1"/>
    </source>
</evidence>
<dbReference type="Proteomes" id="UP000826234">
    <property type="component" value="Unassembled WGS sequence"/>
</dbReference>
<reference evidence="1 2" key="1">
    <citation type="journal article" date="2022" name="Gigascience">
        <title>A chromosome-level genome assembly and annotation of the desert horned lizard, Phrynosoma platyrhinos, provides insight into chromosomal rearrangements among reptiles.</title>
        <authorList>
            <person name="Koochekian N."/>
            <person name="Ascanio A."/>
            <person name="Farleigh K."/>
            <person name="Card D.C."/>
            <person name="Schield D.R."/>
            <person name="Castoe T.A."/>
            <person name="Jezkova T."/>
        </authorList>
    </citation>
    <scope>NUCLEOTIDE SEQUENCE [LARGE SCALE GENOMIC DNA]</scope>
    <source>
        <strain evidence="1">NK-2021</strain>
    </source>
</reference>
<keyword evidence="2" id="KW-1185">Reference proteome</keyword>
<dbReference type="EMBL" id="JAIPUX010001880">
    <property type="protein sequence ID" value="KAH0624083.1"/>
    <property type="molecule type" value="Genomic_DNA"/>
</dbReference>